<dbReference type="PRINTS" id="PR00032">
    <property type="entry name" value="HTHARAC"/>
</dbReference>
<dbReference type="GO" id="GO:0043565">
    <property type="term" value="F:sequence-specific DNA binding"/>
    <property type="evidence" value="ECO:0007669"/>
    <property type="project" value="InterPro"/>
</dbReference>
<dbReference type="GO" id="GO:0003700">
    <property type="term" value="F:DNA-binding transcription factor activity"/>
    <property type="evidence" value="ECO:0007669"/>
    <property type="project" value="InterPro"/>
</dbReference>
<accession>A0A6G6GHR0</accession>
<dbReference type="KEGG" id="mgel:G5B37_00190"/>
<dbReference type="PANTHER" id="PTHR43280:SF32">
    <property type="entry name" value="TRANSCRIPTIONAL REGULATORY PROTEIN"/>
    <property type="match status" value="1"/>
</dbReference>
<evidence type="ECO:0000313" key="5">
    <source>
        <dbReference type="EMBL" id="QIE58040.1"/>
    </source>
</evidence>
<dbReference type="EMBL" id="CP049057">
    <property type="protein sequence ID" value="QIE58040.1"/>
    <property type="molecule type" value="Genomic_DNA"/>
</dbReference>
<keyword evidence="6" id="KW-1185">Reference proteome</keyword>
<dbReference type="InterPro" id="IPR018060">
    <property type="entry name" value="HTH_AraC"/>
</dbReference>
<keyword evidence="3" id="KW-0804">Transcription</keyword>
<evidence type="ECO:0000256" key="3">
    <source>
        <dbReference type="ARBA" id="ARBA00023163"/>
    </source>
</evidence>
<dbReference type="InterPro" id="IPR009057">
    <property type="entry name" value="Homeodomain-like_sf"/>
</dbReference>
<organism evidence="5 6">
    <name type="scientific">Rasiella rasia</name>
    <dbReference type="NCBI Taxonomy" id="2744027"/>
    <lineage>
        <taxon>Bacteria</taxon>
        <taxon>Pseudomonadati</taxon>
        <taxon>Bacteroidota</taxon>
        <taxon>Flavobacteriia</taxon>
        <taxon>Flavobacteriales</taxon>
        <taxon>Flavobacteriaceae</taxon>
        <taxon>Rasiella</taxon>
    </lineage>
</organism>
<keyword evidence="1" id="KW-0805">Transcription regulation</keyword>
<dbReference type="Pfam" id="PF12833">
    <property type="entry name" value="HTH_18"/>
    <property type="match status" value="1"/>
</dbReference>
<feature type="domain" description="HTH araC/xylS-type" evidence="4">
    <location>
        <begin position="195"/>
        <end position="300"/>
    </location>
</feature>
<dbReference type="SMART" id="SM00342">
    <property type="entry name" value="HTH_ARAC"/>
    <property type="match status" value="1"/>
</dbReference>
<evidence type="ECO:0000256" key="1">
    <source>
        <dbReference type="ARBA" id="ARBA00023015"/>
    </source>
</evidence>
<keyword evidence="2" id="KW-0238">DNA-binding</keyword>
<reference evidence="5 6" key="1">
    <citation type="submission" date="2020-02" db="EMBL/GenBank/DDBJ databases">
        <title>Complete genome sequence of Flavobacteriaceae bacterium.</title>
        <authorList>
            <person name="Kim S.-J."/>
            <person name="Kim Y.-S."/>
            <person name="Kim K.-H."/>
        </authorList>
    </citation>
    <scope>NUCLEOTIDE SEQUENCE [LARGE SCALE GENOMIC DNA]</scope>
    <source>
        <strain evidence="5 6">RR4-40</strain>
    </source>
</reference>
<evidence type="ECO:0000256" key="2">
    <source>
        <dbReference type="ARBA" id="ARBA00023125"/>
    </source>
</evidence>
<dbReference type="AlphaFoldDB" id="A0A6G6GHR0"/>
<gene>
    <name evidence="5" type="ORF">G5B37_00190</name>
</gene>
<dbReference type="PROSITE" id="PS01124">
    <property type="entry name" value="HTH_ARAC_FAMILY_2"/>
    <property type="match status" value="1"/>
</dbReference>
<dbReference type="InterPro" id="IPR020449">
    <property type="entry name" value="Tscrpt_reg_AraC-type_HTH"/>
</dbReference>
<dbReference type="RefSeq" id="WP_164678039.1">
    <property type="nucleotide sequence ID" value="NZ_CP049057.1"/>
</dbReference>
<name>A0A6G6GHR0_9FLAO</name>
<dbReference type="Proteomes" id="UP000505306">
    <property type="component" value="Chromosome"/>
</dbReference>
<proteinExistence type="predicted"/>
<sequence>MEEFREIKSISQMHHLLGLNKPMHPAISLVNMKDVKLSKELFNQKYIWDFYMISLKFENCELQYGRQYYDFEEGTLVFSSPGQVFEAKKLPETLNENGWALYFHSDLIQKSDLGKNIKSYGFFSYKSNEALHLSGKEKEKISRCIEAIEDECQQNIDKHSQTVIVSNLELLLNYCNRFYDRQFYTRSTHQQDVVEKIEELLVDFFNSEKSTQQGIPTVKFCADQVNLSPNYLSDLLKKETGKNTQEHIHFHLIEKAKNLLLSSNVSVSGIAYDLGFEYPQSFGTLFKKKVGMSPNKYRQLN</sequence>
<evidence type="ECO:0000313" key="6">
    <source>
        <dbReference type="Proteomes" id="UP000505306"/>
    </source>
</evidence>
<evidence type="ECO:0000259" key="4">
    <source>
        <dbReference type="PROSITE" id="PS01124"/>
    </source>
</evidence>
<dbReference type="PANTHER" id="PTHR43280">
    <property type="entry name" value="ARAC-FAMILY TRANSCRIPTIONAL REGULATOR"/>
    <property type="match status" value="1"/>
</dbReference>
<dbReference type="Gene3D" id="1.10.10.60">
    <property type="entry name" value="Homeodomain-like"/>
    <property type="match status" value="2"/>
</dbReference>
<dbReference type="SUPFAM" id="SSF46689">
    <property type="entry name" value="Homeodomain-like"/>
    <property type="match status" value="1"/>
</dbReference>
<protein>
    <submittedName>
        <fullName evidence="5">Helix-turn-helix transcriptional regulator</fullName>
    </submittedName>
</protein>